<protein>
    <submittedName>
        <fullName evidence="2">Sodium/bile acid cotransporter</fullName>
    </submittedName>
</protein>
<accession>A0AC34QQA4</accession>
<evidence type="ECO:0000313" key="1">
    <source>
        <dbReference type="Proteomes" id="UP000887576"/>
    </source>
</evidence>
<evidence type="ECO:0000313" key="2">
    <source>
        <dbReference type="WBParaSite" id="JU765_v2.g18368.t2"/>
    </source>
</evidence>
<dbReference type="WBParaSite" id="JU765_v2.g18368.t2">
    <property type="protein sequence ID" value="JU765_v2.g18368.t2"/>
    <property type="gene ID" value="JU765_v2.g18368"/>
</dbReference>
<name>A0AC34QQA4_9BILA</name>
<sequence>MFWHVLVELSSEKKLDGFLEFKIQNPDLCKIIHPKNGIEINLNKENNFSVSLNLTLYAKKLGFTNLDVYLDEKNVGTISSLTILTDETRAVIAKILSISLIFFNCFIAFMMGTQLSIQALYSIVKQPVGPIVGFCSQFILMPMIAYCLIITFLPSNNRTDDIIRFTFFVCGCCPNGGKSSFWTIIFGGNLNMSVAMTITQNIGALFMMPLWIYTLGKNVYNDDSIRIPFLDIIRIICYLIIPALFGMLFIHFYNHLEKQIQLYMKKVCWIITAILMSVVLYLYWDTLYYFSWPVIICACFHPWIGYAMSYFAAWITKREHKDCITISIETGTQNMGIAILLAMECWGEPTYNIAAVMPIALFLTTDKPLLLGWFIMRIKKNLSKNKKKENLGEINKGFQSSTESSTATIL</sequence>
<organism evidence="1 2">
    <name type="scientific">Panagrolaimus sp. JU765</name>
    <dbReference type="NCBI Taxonomy" id="591449"/>
    <lineage>
        <taxon>Eukaryota</taxon>
        <taxon>Metazoa</taxon>
        <taxon>Ecdysozoa</taxon>
        <taxon>Nematoda</taxon>
        <taxon>Chromadorea</taxon>
        <taxon>Rhabditida</taxon>
        <taxon>Tylenchina</taxon>
        <taxon>Panagrolaimomorpha</taxon>
        <taxon>Panagrolaimoidea</taxon>
        <taxon>Panagrolaimidae</taxon>
        <taxon>Panagrolaimus</taxon>
    </lineage>
</organism>
<reference evidence="2" key="1">
    <citation type="submission" date="2022-11" db="UniProtKB">
        <authorList>
            <consortium name="WormBaseParasite"/>
        </authorList>
    </citation>
    <scope>IDENTIFICATION</scope>
</reference>
<dbReference type="Proteomes" id="UP000887576">
    <property type="component" value="Unplaced"/>
</dbReference>
<proteinExistence type="predicted"/>